<dbReference type="RefSeq" id="WP_075975558.1">
    <property type="nucleotide sequence ID" value="NZ_MKQR01000016.1"/>
</dbReference>
<accession>A0A1Q9LKA1</accession>
<keyword evidence="4" id="KW-1185">Reference proteome</keyword>
<evidence type="ECO:0000313" key="3">
    <source>
        <dbReference type="EMBL" id="OLR92415.1"/>
    </source>
</evidence>
<organism evidence="3 4">
    <name type="scientific">Actinokineospora bangkokensis</name>
    <dbReference type="NCBI Taxonomy" id="1193682"/>
    <lineage>
        <taxon>Bacteria</taxon>
        <taxon>Bacillati</taxon>
        <taxon>Actinomycetota</taxon>
        <taxon>Actinomycetes</taxon>
        <taxon>Pseudonocardiales</taxon>
        <taxon>Pseudonocardiaceae</taxon>
        <taxon>Actinokineospora</taxon>
    </lineage>
</organism>
<gene>
    <name evidence="3" type="ORF">BJP25_20220</name>
</gene>
<protein>
    <recommendedName>
        <fullName evidence="2">ER-bound oxygenase mpaB/mpaB'/Rubber oxygenase catalytic domain-containing protein</fullName>
    </recommendedName>
</protein>
<feature type="region of interest" description="Disordered" evidence="1">
    <location>
        <begin position="1"/>
        <end position="21"/>
    </location>
</feature>
<dbReference type="EMBL" id="MKQR01000016">
    <property type="protein sequence ID" value="OLR92415.1"/>
    <property type="molecule type" value="Genomic_DNA"/>
</dbReference>
<evidence type="ECO:0000259" key="2">
    <source>
        <dbReference type="Pfam" id="PF09995"/>
    </source>
</evidence>
<dbReference type="Proteomes" id="UP000186040">
    <property type="component" value="Unassembled WGS sequence"/>
</dbReference>
<sequence length="391" mass="42641">MSAPAGTRPTPTRHREAEGRGRRLGRALRLLGRVPAEVDEELMARLGAALTERDELGAALADAMRTRAVSRARLRDALATGVAPDDPAPLAAFVAAISEVPDWVDWDLVDQGARVFTRLGRTAADVLLQLSLIGGYRFGGPTDLLVRTGALTGGTALRRLGETQRWALSLTGRDALRPGGEGWRATAHVRVVHALVNSATEPTWDTARWGLPVNQADQAGTLGLFDGVLILGCRALGARVPAADAHALLHLWRYVGWLLGVHPDFLTDDERERHRLNYHVLLAAADLSPESGPPLAQSAVDCQRERAHRFAPALCGWFERERVLSMVTTLLGRKGLRELGLPVRPPWAVAYLVPLNALRYGVLGRTAWGKRVLETSGRRVQRRIVASYFPD</sequence>
<dbReference type="PANTHER" id="PTHR37539">
    <property type="entry name" value="SECRETED PROTEIN-RELATED"/>
    <property type="match status" value="1"/>
</dbReference>
<dbReference type="InterPro" id="IPR037473">
    <property type="entry name" value="Lcp-like"/>
</dbReference>
<dbReference type="AlphaFoldDB" id="A0A1Q9LKA1"/>
<dbReference type="PANTHER" id="PTHR37539:SF1">
    <property type="entry name" value="ER-BOUND OXYGENASE MPAB_MPAB'_RUBBER OXYGENASE CATALYTIC DOMAIN-CONTAINING PROTEIN"/>
    <property type="match status" value="1"/>
</dbReference>
<reference evidence="3 4" key="1">
    <citation type="submission" date="2016-10" db="EMBL/GenBank/DDBJ databases">
        <title>The Draft Genome Sequence of Actinokineospora bangkokensis 44EHWT reveals the biosynthetic pathway of antifungal compounds Thailandins with unusual extender unit butylmalonyl-CoA.</title>
        <authorList>
            <person name="Greule A."/>
            <person name="Intra B."/>
            <person name="Flemming S."/>
            <person name="Rommel M.G."/>
            <person name="Panbangred W."/>
            <person name="Bechthold A."/>
        </authorList>
    </citation>
    <scope>NUCLEOTIDE SEQUENCE [LARGE SCALE GENOMIC DNA]</scope>
    <source>
        <strain evidence="3 4">44EHW</strain>
    </source>
</reference>
<dbReference type="STRING" id="1193682.BJP25_20220"/>
<evidence type="ECO:0000313" key="4">
    <source>
        <dbReference type="Proteomes" id="UP000186040"/>
    </source>
</evidence>
<proteinExistence type="predicted"/>
<dbReference type="OrthoDB" id="7614910at2"/>
<dbReference type="Pfam" id="PF09995">
    <property type="entry name" value="MPAB_Lcp_cat"/>
    <property type="match status" value="1"/>
</dbReference>
<name>A0A1Q9LKA1_9PSEU</name>
<dbReference type="GO" id="GO:0016491">
    <property type="term" value="F:oxidoreductase activity"/>
    <property type="evidence" value="ECO:0007669"/>
    <property type="project" value="InterPro"/>
</dbReference>
<evidence type="ECO:0000256" key="1">
    <source>
        <dbReference type="SAM" id="MobiDB-lite"/>
    </source>
</evidence>
<dbReference type="InterPro" id="IPR018713">
    <property type="entry name" value="MPAB/Lcp_cat_dom"/>
</dbReference>
<comment type="caution">
    <text evidence="3">The sequence shown here is derived from an EMBL/GenBank/DDBJ whole genome shotgun (WGS) entry which is preliminary data.</text>
</comment>
<feature type="domain" description="ER-bound oxygenase mpaB/mpaB'/Rubber oxygenase catalytic" evidence="2">
    <location>
        <begin position="145"/>
        <end position="347"/>
    </location>
</feature>